<protein>
    <submittedName>
        <fullName evidence="2">Uncharacterized protein</fullName>
    </submittedName>
</protein>
<feature type="compositionally biased region" description="Polar residues" evidence="1">
    <location>
        <begin position="60"/>
        <end position="73"/>
    </location>
</feature>
<evidence type="ECO:0000313" key="3">
    <source>
        <dbReference type="Proteomes" id="UP000799302"/>
    </source>
</evidence>
<gene>
    <name evidence="2" type="ORF">BT63DRAFT_444488</name>
</gene>
<dbReference type="AlphaFoldDB" id="A0A6A6TVJ4"/>
<dbReference type="Proteomes" id="UP000799302">
    <property type="component" value="Unassembled WGS sequence"/>
</dbReference>
<feature type="region of interest" description="Disordered" evidence="1">
    <location>
        <begin position="138"/>
        <end position="164"/>
    </location>
</feature>
<name>A0A6A6TVJ4_9PEZI</name>
<proteinExistence type="predicted"/>
<evidence type="ECO:0000256" key="1">
    <source>
        <dbReference type="SAM" id="MobiDB-lite"/>
    </source>
</evidence>
<evidence type="ECO:0000313" key="2">
    <source>
        <dbReference type="EMBL" id="KAF2663476.1"/>
    </source>
</evidence>
<keyword evidence="3" id="KW-1185">Reference proteome</keyword>
<sequence>MVSYAYFIQLNNQEPNTKPTKNIIPPITVSPRFEIEYHGSHRVLWEPSNALNIFQQTRRNGSTGNLTQNTKTNGPPFLHPSLNHRLAIAIRATEPKMSHAHGEGEGEDGTQLGPRESDAAADRTAAHACVIRIVYTSQSRPPPTGSEIHTGHCWGSGGEHSEES</sequence>
<feature type="region of interest" description="Disordered" evidence="1">
    <location>
        <begin position="60"/>
        <end position="79"/>
    </location>
</feature>
<organism evidence="2 3">
    <name type="scientific">Microthyrium microscopicum</name>
    <dbReference type="NCBI Taxonomy" id="703497"/>
    <lineage>
        <taxon>Eukaryota</taxon>
        <taxon>Fungi</taxon>
        <taxon>Dikarya</taxon>
        <taxon>Ascomycota</taxon>
        <taxon>Pezizomycotina</taxon>
        <taxon>Dothideomycetes</taxon>
        <taxon>Dothideomycetes incertae sedis</taxon>
        <taxon>Microthyriales</taxon>
        <taxon>Microthyriaceae</taxon>
        <taxon>Microthyrium</taxon>
    </lineage>
</organism>
<feature type="region of interest" description="Disordered" evidence="1">
    <location>
        <begin position="96"/>
        <end position="123"/>
    </location>
</feature>
<dbReference type="EMBL" id="MU004245">
    <property type="protein sequence ID" value="KAF2663476.1"/>
    <property type="molecule type" value="Genomic_DNA"/>
</dbReference>
<accession>A0A6A6TVJ4</accession>
<reference evidence="2" key="1">
    <citation type="journal article" date="2020" name="Stud. Mycol.">
        <title>101 Dothideomycetes genomes: a test case for predicting lifestyles and emergence of pathogens.</title>
        <authorList>
            <person name="Haridas S."/>
            <person name="Albert R."/>
            <person name="Binder M."/>
            <person name="Bloem J."/>
            <person name="Labutti K."/>
            <person name="Salamov A."/>
            <person name="Andreopoulos B."/>
            <person name="Baker S."/>
            <person name="Barry K."/>
            <person name="Bills G."/>
            <person name="Bluhm B."/>
            <person name="Cannon C."/>
            <person name="Castanera R."/>
            <person name="Culley D."/>
            <person name="Daum C."/>
            <person name="Ezra D."/>
            <person name="Gonzalez J."/>
            <person name="Henrissat B."/>
            <person name="Kuo A."/>
            <person name="Liang C."/>
            <person name="Lipzen A."/>
            <person name="Lutzoni F."/>
            <person name="Magnuson J."/>
            <person name="Mondo S."/>
            <person name="Nolan M."/>
            <person name="Ohm R."/>
            <person name="Pangilinan J."/>
            <person name="Park H.-J."/>
            <person name="Ramirez L."/>
            <person name="Alfaro M."/>
            <person name="Sun H."/>
            <person name="Tritt A."/>
            <person name="Yoshinaga Y."/>
            <person name="Zwiers L.-H."/>
            <person name="Turgeon B."/>
            <person name="Goodwin S."/>
            <person name="Spatafora J."/>
            <person name="Crous P."/>
            <person name="Grigoriev I."/>
        </authorList>
    </citation>
    <scope>NUCLEOTIDE SEQUENCE</scope>
    <source>
        <strain evidence="2">CBS 115976</strain>
    </source>
</reference>